<evidence type="ECO:0008006" key="3">
    <source>
        <dbReference type="Google" id="ProtNLM"/>
    </source>
</evidence>
<dbReference type="EMBL" id="JBIMZQ010000027">
    <property type="protein sequence ID" value="KAL3663614.1"/>
    <property type="molecule type" value="Genomic_DNA"/>
</dbReference>
<accession>A0ABD3FBE7</accession>
<protein>
    <recommendedName>
        <fullName evidence="3">Secreted protein</fullName>
    </recommendedName>
</protein>
<evidence type="ECO:0000313" key="2">
    <source>
        <dbReference type="Proteomes" id="UP001632037"/>
    </source>
</evidence>
<sequence>MKVTVNITVLSCAPVVVLRRVAVMVMTLVRTAVAEVGTLVMPALMPAIRKLVDVVVVAVTINHSASS</sequence>
<gene>
    <name evidence="1" type="ORF">V7S43_011500</name>
</gene>
<dbReference type="AlphaFoldDB" id="A0ABD3FBE7"/>
<name>A0ABD3FBE7_9STRA</name>
<comment type="caution">
    <text evidence="1">The sequence shown here is derived from an EMBL/GenBank/DDBJ whole genome shotgun (WGS) entry which is preliminary data.</text>
</comment>
<reference evidence="1 2" key="1">
    <citation type="submission" date="2024-09" db="EMBL/GenBank/DDBJ databases">
        <title>Genome sequencing and assembly of Phytophthora oleae, isolate VK10A, causative agent of rot of olive drupes.</title>
        <authorList>
            <person name="Conti Taguali S."/>
            <person name="Riolo M."/>
            <person name="La Spada F."/>
            <person name="Cacciola S.O."/>
            <person name="Dionisio G."/>
        </authorList>
    </citation>
    <scope>NUCLEOTIDE SEQUENCE [LARGE SCALE GENOMIC DNA]</scope>
    <source>
        <strain evidence="1 2">VK10A</strain>
    </source>
</reference>
<evidence type="ECO:0000313" key="1">
    <source>
        <dbReference type="EMBL" id="KAL3663614.1"/>
    </source>
</evidence>
<proteinExistence type="predicted"/>
<keyword evidence="2" id="KW-1185">Reference proteome</keyword>
<organism evidence="1 2">
    <name type="scientific">Phytophthora oleae</name>
    <dbReference type="NCBI Taxonomy" id="2107226"/>
    <lineage>
        <taxon>Eukaryota</taxon>
        <taxon>Sar</taxon>
        <taxon>Stramenopiles</taxon>
        <taxon>Oomycota</taxon>
        <taxon>Peronosporomycetes</taxon>
        <taxon>Peronosporales</taxon>
        <taxon>Peronosporaceae</taxon>
        <taxon>Phytophthora</taxon>
    </lineage>
</organism>
<dbReference type="Proteomes" id="UP001632037">
    <property type="component" value="Unassembled WGS sequence"/>
</dbReference>